<comment type="catalytic activity">
    <reaction evidence="11">
        <text>an alpha-D-Man-(1-&gt;3)-[alpha-D-Man-(1-&gt;6)]-beta-D-Man-(1-&gt;4)-beta-D-GlcNAc-(1-&gt;4)-alpha-D-GlcNAc-diphospho-di-trans,poly-cis-dolichol + 2 GDP-alpha-D-mannose = an alpha-D-Man-(1-&gt;2)-alpha-D-Man-(1-&gt;2)-alpha-D-Man-(1-&gt;3)-[alpha-D-Man-(1-&gt;6)]-beta-D-Man-(1-&gt;4)-beta-D-GlcNAc-(1-&gt;4)-alpha-D-GlcNAc-diphospho-di-trans,poly-cis-dolichol + 2 GDP + 2 H(+)</text>
        <dbReference type="Rhea" id="RHEA:29523"/>
        <dbReference type="Rhea" id="RHEA-COMP:19515"/>
        <dbReference type="Rhea" id="RHEA-COMP:19516"/>
        <dbReference type="ChEBI" id="CHEBI:15378"/>
        <dbReference type="ChEBI" id="CHEBI:57527"/>
        <dbReference type="ChEBI" id="CHEBI:58189"/>
        <dbReference type="ChEBI" id="CHEBI:132511"/>
        <dbReference type="ChEBI" id="CHEBI:132515"/>
        <dbReference type="EC" id="2.4.1.131"/>
    </reaction>
    <physiologicalReaction direction="left-to-right" evidence="11">
        <dbReference type="Rhea" id="RHEA:29524"/>
    </physiologicalReaction>
</comment>
<evidence type="ECO:0000256" key="12">
    <source>
        <dbReference type="SAM" id="Phobius"/>
    </source>
</evidence>
<evidence type="ECO:0000256" key="10">
    <source>
        <dbReference type="ARBA" id="ARBA00023136"/>
    </source>
</evidence>
<evidence type="ECO:0000256" key="7">
    <source>
        <dbReference type="ARBA" id="ARBA00022692"/>
    </source>
</evidence>
<feature type="domain" description="ALG11 mannosyltransferase N-terminal" evidence="14">
    <location>
        <begin position="67"/>
        <end position="274"/>
    </location>
</feature>
<dbReference type="SUPFAM" id="SSF53756">
    <property type="entry name" value="UDP-Glycosyltransferase/glycogen phosphorylase"/>
    <property type="match status" value="1"/>
</dbReference>
<dbReference type="EC" id="2.4.1.131" evidence="3"/>
<reference evidence="15 16" key="1">
    <citation type="submission" date="2014-06" db="EMBL/GenBank/DDBJ databases">
        <authorList>
            <person name="Swart Estienne"/>
        </authorList>
    </citation>
    <scope>NUCLEOTIDE SEQUENCE [LARGE SCALE GENOMIC DNA]</scope>
    <source>
        <strain evidence="15 16">130c</strain>
    </source>
</reference>
<evidence type="ECO:0000256" key="1">
    <source>
        <dbReference type="ARBA" id="ARBA00004389"/>
    </source>
</evidence>
<dbReference type="GO" id="GO:0005789">
    <property type="term" value="C:endoplasmic reticulum membrane"/>
    <property type="evidence" value="ECO:0007669"/>
    <property type="project" value="UniProtKB-SubCell"/>
</dbReference>
<evidence type="ECO:0000256" key="2">
    <source>
        <dbReference type="ARBA" id="ARBA00004922"/>
    </source>
</evidence>
<evidence type="ECO:0000259" key="14">
    <source>
        <dbReference type="Pfam" id="PF15924"/>
    </source>
</evidence>
<dbReference type="OrthoDB" id="2276068at2759"/>
<dbReference type="Gene3D" id="3.40.50.2000">
    <property type="entry name" value="Glycogen Phosphorylase B"/>
    <property type="match status" value="1"/>
</dbReference>
<name>A0A078B4M6_STYLE</name>
<dbReference type="Pfam" id="PF15924">
    <property type="entry name" value="ALG11_N"/>
    <property type="match status" value="1"/>
</dbReference>
<dbReference type="InterPro" id="IPR031814">
    <property type="entry name" value="ALG11_N"/>
</dbReference>
<organism evidence="15 16">
    <name type="scientific">Stylonychia lemnae</name>
    <name type="common">Ciliate</name>
    <dbReference type="NCBI Taxonomy" id="5949"/>
    <lineage>
        <taxon>Eukaryota</taxon>
        <taxon>Sar</taxon>
        <taxon>Alveolata</taxon>
        <taxon>Ciliophora</taxon>
        <taxon>Intramacronucleata</taxon>
        <taxon>Spirotrichea</taxon>
        <taxon>Stichotrichia</taxon>
        <taxon>Sporadotrichida</taxon>
        <taxon>Oxytrichidae</taxon>
        <taxon>Stylonychinae</taxon>
        <taxon>Stylonychia</taxon>
    </lineage>
</organism>
<dbReference type="InterPro" id="IPR038013">
    <property type="entry name" value="ALG11"/>
</dbReference>
<dbReference type="PANTHER" id="PTHR45919">
    <property type="entry name" value="GDP-MAN:MAN(3)GLCNAC(2)-PP-DOL ALPHA-1,2-MANNOSYLTRANSFERASE"/>
    <property type="match status" value="1"/>
</dbReference>
<dbReference type="EMBL" id="CCKQ01016591">
    <property type="protein sequence ID" value="CDW88463.1"/>
    <property type="molecule type" value="Genomic_DNA"/>
</dbReference>
<evidence type="ECO:0000256" key="4">
    <source>
        <dbReference type="ARBA" id="ARBA00022018"/>
    </source>
</evidence>
<keyword evidence="10 12" id="KW-0472">Membrane</keyword>
<dbReference type="GO" id="GO:0006487">
    <property type="term" value="P:protein N-linked glycosylation"/>
    <property type="evidence" value="ECO:0007669"/>
    <property type="project" value="TreeGrafter"/>
</dbReference>
<dbReference type="OMA" id="ARLYGWV"/>
<gene>
    <name evidence="15" type="primary">Contig8998.g9620</name>
    <name evidence="15" type="ORF">STYLEM_17584</name>
</gene>
<keyword evidence="5 15" id="KW-0328">Glycosyltransferase</keyword>
<evidence type="ECO:0000313" key="15">
    <source>
        <dbReference type="EMBL" id="CDW88463.1"/>
    </source>
</evidence>
<dbReference type="InParanoid" id="A0A078B4M6"/>
<dbReference type="Pfam" id="PF00534">
    <property type="entry name" value="Glycos_transf_1"/>
    <property type="match status" value="1"/>
</dbReference>
<protein>
    <recommendedName>
        <fullName evidence="4">GDP-Man:Man(3)GlcNAc(2)-PP-Dol alpha-1,2-mannosyltransferase</fullName>
        <ecNumber evidence="3">2.4.1.131</ecNumber>
    </recommendedName>
</protein>
<accession>A0A078B4M6</accession>
<evidence type="ECO:0000256" key="6">
    <source>
        <dbReference type="ARBA" id="ARBA00022679"/>
    </source>
</evidence>
<proteinExistence type="predicted"/>
<feature type="transmembrane region" description="Helical" evidence="12">
    <location>
        <begin position="20"/>
        <end position="42"/>
    </location>
</feature>
<evidence type="ECO:0000259" key="13">
    <source>
        <dbReference type="Pfam" id="PF00534"/>
    </source>
</evidence>
<evidence type="ECO:0000313" key="16">
    <source>
        <dbReference type="Proteomes" id="UP000039865"/>
    </source>
</evidence>
<evidence type="ECO:0000256" key="8">
    <source>
        <dbReference type="ARBA" id="ARBA00022824"/>
    </source>
</evidence>
<feature type="domain" description="Glycosyl transferase family 1" evidence="13">
    <location>
        <begin position="300"/>
        <end position="440"/>
    </location>
</feature>
<dbReference type="InterPro" id="IPR001296">
    <property type="entry name" value="Glyco_trans_1"/>
</dbReference>
<keyword evidence="16" id="KW-1185">Reference proteome</keyword>
<evidence type="ECO:0000256" key="11">
    <source>
        <dbReference type="ARBA" id="ARBA00045065"/>
    </source>
</evidence>
<keyword evidence="8" id="KW-0256">Endoplasmic reticulum</keyword>
<keyword evidence="9 12" id="KW-1133">Transmembrane helix</keyword>
<dbReference type="Proteomes" id="UP000039865">
    <property type="component" value="Unassembled WGS sequence"/>
</dbReference>
<comment type="pathway">
    <text evidence="2">Protein modification; protein glycosylation.</text>
</comment>
<dbReference type="PANTHER" id="PTHR45919:SF1">
    <property type="entry name" value="GDP-MAN:MAN(3)GLCNAC(2)-PP-DOL ALPHA-1,2-MANNOSYLTRANSFERASE"/>
    <property type="match status" value="1"/>
</dbReference>
<keyword evidence="7 12" id="KW-0812">Transmembrane</keyword>
<evidence type="ECO:0000256" key="9">
    <source>
        <dbReference type="ARBA" id="ARBA00022989"/>
    </source>
</evidence>
<comment type="subcellular location">
    <subcellularLocation>
        <location evidence="1">Endoplasmic reticulum membrane</location>
        <topology evidence="1">Single-pass membrane protein</topology>
    </subcellularLocation>
</comment>
<dbReference type="GO" id="GO:0004377">
    <property type="term" value="F:GDP-Man:Man(3)GlcNAc(2)-PP-Dol alpha-1,2-mannosyltransferase activity"/>
    <property type="evidence" value="ECO:0007669"/>
    <property type="project" value="UniProtKB-EC"/>
</dbReference>
<evidence type="ECO:0000256" key="3">
    <source>
        <dbReference type="ARBA" id="ARBA00012645"/>
    </source>
</evidence>
<evidence type="ECO:0000256" key="5">
    <source>
        <dbReference type="ARBA" id="ARBA00022676"/>
    </source>
</evidence>
<dbReference type="AlphaFoldDB" id="A0A078B4M6"/>
<sequence>MSGDNHHLHVAVHPKYELDFGTIIRIILVTGFFFSVVIGIFMGSSRFKKYLLLEKLRQQFKSQWNPIIGFFHPQCDGGAGGEKVLYQAIQAIQIDNKFKNSQVMIYSGSQLSPEQILAAVESRFSIKIKRENLSFVNLRLSNKLKPDNYPRFTILFQALASIQVCFEAMSLAPCDIFIDTMGVGYAYPFVKLFFGPKIISYTHYPIVSYDMLNTVGSNTVQYNNSQAIAQSKIKSSIKKAYYYILIVLYKVAGYFIDQIATNSSWTNNHILHVWNAPKKTQIIYPPIDTREFSVLDLNKRRKNIMVSMAQFRPEKEHDLQIRIWANALEQLPQDSKFYMIGTVRDKDDERIVEQLKDLAQNLGVQDSVKFEINQPRNTVISIFENAKVGVHTMKYEHFGIAVCELMAAGIVTIAHNSAGPKEDIIGANESQVGYLAESEDDYVKFVQLGMNNFEKLGQQFKLY</sequence>
<keyword evidence="6 15" id="KW-0808">Transferase</keyword>